<dbReference type="AlphaFoldDB" id="C4XKW7"/>
<evidence type="ECO:0000256" key="1">
    <source>
        <dbReference type="SAM" id="MobiDB-lite"/>
    </source>
</evidence>
<dbReference type="KEGG" id="dma:DMR_10150"/>
<proteinExistence type="predicted"/>
<evidence type="ECO:0000313" key="3">
    <source>
        <dbReference type="Proteomes" id="UP000009071"/>
    </source>
</evidence>
<dbReference type="STRING" id="573370.DMR_10150"/>
<evidence type="ECO:0000313" key="2">
    <source>
        <dbReference type="EMBL" id="BAH74506.1"/>
    </source>
</evidence>
<reference evidence="2 3" key="1">
    <citation type="journal article" date="2009" name="Genome Res.">
        <title>Whole genome sequence of Desulfovibrio magneticus strain RS-1 revealed common gene clusters in magnetotactic bacteria.</title>
        <authorList>
            <person name="Nakazawa H."/>
            <person name="Arakaki A."/>
            <person name="Narita-Yamada S."/>
            <person name="Yashiro I."/>
            <person name="Jinno K."/>
            <person name="Aoki N."/>
            <person name="Tsuruyama A."/>
            <person name="Okamura Y."/>
            <person name="Tanikawa S."/>
            <person name="Fujita N."/>
            <person name="Takeyama H."/>
            <person name="Matsunaga T."/>
        </authorList>
    </citation>
    <scope>NUCLEOTIDE SEQUENCE [LARGE SCALE GENOMIC DNA]</scope>
    <source>
        <strain evidence="3">ATCC 700980 / DSM 13731 / RS-1</strain>
    </source>
</reference>
<dbReference type="Proteomes" id="UP000009071">
    <property type="component" value="Chromosome"/>
</dbReference>
<organism evidence="2 3">
    <name type="scientific">Solidesulfovibrio magneticus (strain ATCC 700980 / DSM 13731 / RS-1)</name>
    <name type="common">Desulfovibrio magneticus</name>
    <dbReference type="NCBI Taxonomy" id="573370"/>
    <lineage>
        <taxon>Bacteria</taxon>
        <taxon>Pseudomonadati</taxon>
        <taxon>Thermodesulfobacteriota</taxon>
        <taxon>Desulfovibrionia</taxon>
        <taxon>Desulfovibrionales</taxon>
        <taxon>Desulfovibrionaceae</taxon>
        <taxon>Solidesulfovibrio</taxon>
    </lineage>
</organism>
<accession>C4XKW7</accession>
<sequence length="104" mass="11987">MIFVALHSISRLISNESSVRLMENSKNFSCCYPYILIDIKNYTLCIYKVCIDYNLSIRKIKFGHGSREVSASRKSGLNVLATKKSKNEESHEKEDDHFLLNQNP</sequence>
<name>C4XKW7_SOLM1</name>
<protein>
    <submittedName>
        <fullName evidence="2">Uncharacterized protein</fullName>
    </submittedName>
</protein>
<dbReference type="HOGENOM" id="CLU_2245604_0_0_7"/>
<feature type="region of interest" description="Disordered" evidence="1">
    <location>
        <begin position="82"/>
        <end position="104"/>
    </location>
</feature>
<dbReference type="EMBL" id="AP010904">
    <property type="protein sequence ID" value="BAH74506.1"/>
    <property type="molecule type" value="Genomic_DNA"/>
</dbReference>
<keyword evidence="3" id="KW-1185">Reference proteome</keyword>
<feature type="compositionally biased region" description="Basic and acidic residues" evidence="1">
    <location>
        <begin position="85"/>
        <end position="98"/>
    </location>
</feature>
<gene>
    <name evidence="2" type="ordered locus">DMR_10150</name>
</gene>